<dbReference type="PANTHER" id="PTHR34138">
    <property type="entry name" value="CELL SHAPE-DETERMINING PROTEIN MREC"/>
    <property type="match status" value="1"/>
</dbReference>
<comment type="similarity">
    <text evidence="1 5">Belongs to the MreC family.</text>
</comment>
<dbReference type="PANTHER" id="PTHR34138:SF1">
    <property type="entry name" value="CELL SHAPE-DETERMINING PROTEIN MREC"/>
    <property type="match status" value="1"/>
</dbReference>
<evidence type="ECO:0000256" key="1">
    <source>
        <dbReference type="ARBA" id="ARBA00009369"/>
    </source>
</evidence>
<dbReference type="GO" id="GO:0008360">
    <property type="term" value="P:regulation of cell shape"/>
    <property type="evidence" value="ECO:0007669"/>
    <property type="project" value="UniProtKB-KW"/>
</dbReference>
<dbReference type="RefSeq" id="WP_149469060.1">
    <property type="nucleotide sequence ID" value="NZ_QOKW01000007.1"/>
</dbReference>
<evidence type="ECO:0000256" key="5">
    <source>
        <dbReference type="PIRNR" id="PIRNR038471"/>
    </source>
</evidence>
<name>A0A9W7NK54_9PROT</name>
<dbReference type="InterPro" id="IPR042175">
    <property type="entry name" value="Cell/Rod_MreC_2"/>
</dbReference>
<evidence type="ECO:0000256" key="4">
    <source>
        <dbReference type="ARBA" id="ARBA00032089"/>
    </source>
</evidence>
<dbReference type="NCBIfam" id="TIGR00219">
    <property type="entry name" value="mreC"/>
    <property type="match status" value="1"/>
</dbReference>
<evidence type="ECO:0000259" key="6">
    <source>
        <dbReference type="Pfam" id="PF04085"/>
    </source>
</evidence>
<protein>
    <recommendedName>
        <fullName evidence="2 5">Cell shape-determining protein MreC</fullName>
    </recommendedName>
    <alternativeName>
        <fullName evidence="4 5">Cell shape protein MreC</fullName>
    </alternativeName>
</protein>
<proteinExistence type="inferred from homology"/>
<dbReference type="InterPro" id="IPR042177">
    <property type="entry name" value="Cell/Rod_1"/>
</dbReference>
<dbReference type="InterPro" id="IPR055342">
    <property type="entry name" value="MreC_beta-barrel_core"/>
</dbReference>
<dbReference type="OrthoDB" id="8478127at2"/>
<dbReference type="NCBIfam" id="NF010512">
    <property type="entry name" value="PRK13922.12-1"/>
    <property type="match status" value="1"/>
</dbReference>
<feature type="domain" description="Rod shape-determining protein MreC beta-barrel core" evidence="6">
    <location>
        <begin position="134"/>
        <end position="273"/>
    </location>
</feature>
<evidence type="ECO:0000313" key="7">
    <source>
        <dbReference type="EMBL" id="KAA0681045.1"/>
    </source>
</evidence>
<evidence type="ECO:0000256" key="2">
    <source>
        <dbReference type="ARBA" id="ARBA00013855"/>
    </source>
</evidence>
<sequence length="289" mass="30941">MKPRNSGSVVRLAAPLRALAQRFSFLLLVLASIALMMVGKIDALSVDSARARVTDAFAPILDAISRPAATAAHVVESVVEVQNAFEENQRLKAENARLLQWKQAALRLEAENISLRSLLKATPEPSSSFITARVIAAPGSSFLRTLVVTAGRRDGVRKGQAAIAGSGLVGRVIEVGEWSARILLLTDINTRIPVVLERSRQRAVMAGDNSDQTRLLYLPPEAPVQVGERVVTSGHGGQFPPGLPVGVVSSAGERGVRVQPNVDLSRVEHLQLVEFSLPGSETEPSLESK</sequence>
<dbReference type="EMBL" id="QOKW01000007">
    <property type="protein sequence ID" value="KAA0681045.1"/>
    <property type="molecule type" value="Genomic_DNA"/>
</dbReference>
<accession>A0A9W7NK54</accession>
<evidence type="ECO:0000256" key="3">
    <source>
        <dbReference type="ARBA" id="ARBA00022960"/>
    </source>
</evidence>
<gene>
    <name evidence="7" type="ORF">DS843_11650</name>
</gene>
<dbReference type="Gene3D" id="2.40.10.340">
    <property type="entry name" value="Rod shape-determining protein MreC, domain 1"/>
    <property type="match status" value="1"/>
</dbReference>
<keyword evidence="3 5" id="KW-0133">Cell shape</keyword>
<dbReference type="Gene3D" id="2.40.10.350">
    <property type="entry name" value="Rod shape-determining protein MreC, domain 2"/>
    <property type="match status" value="1"/>
</dbReference>
<keyword evidence="8" id="KW-1185">Reference proteome</keyword>
<comment type="function">
    <text evidence="5">Involved in formation and maintenance of cell shape.</text>
</comment>
<comment type="caution">
    <text evidence="7">The sequence shown here is derived from an EMBL/GenBank/DDBJ whole genome shotgun (WGS) entry which is preliminary data.</text>
</comment>
<dbReference type="InterPro" id="IPR007221">
    <property type="entry name" value="MreC"/>
</dbReference>
<evidence type="ECO:0000313" key="8">
    <source>
        <dbReference type="Proteomes" id="UP000480854"/>
    </source>
</evidence>
<organism evidence="7 8">
    <name type="scientific">Roseomonas genomospecies 6</name>
    <dbReference type="NCBI Taxonomy" id="214106"/>
    <lineage>
        <taxon>Bacteria</taxon>
        <taxon>Pseudomonadati</taxon>
        <taxon>Pseudomonadota</taxon>
        <taxon>Alphaproteobacteria</taxon>
        <taxon>Acetobacterales</taxon>
        <taxon>Roseomonadaceae</taxon>
        <taxon>Roseomonas</taxon>
    </lineage>
</organism>
<dbReference type="GO" id="GO:0005886">
    <property type="term" value="C:plasma membrane"/>
    <property type="evidence" value="ECO:0007669"/>
    <property type="project" value="TreeGrafter"/>
</dbReference>
<dbReference type="Pfam" id="PF04085">
    <property type="entry name" value="MreC"/>
    <property type="match status" value="1"/>
</dbReference>
<dbReference type="PIRSF" id="PIRSF038471">
    <property type="entry name" value="MreC"/>
    <property type="match status" value="1"/>
</dbReference>
<dbReference type="Proteomes" id="UP000480854">
    <property type="component" value="Unassembled WGS sequence"/>
</dbReference>
<reference evidence="7 8" key="1">
    <citation type="submission" date="2018-07" db="EMBL/GenBank/DDBJ databases">
        <title>Genome sequence of Azospirillum sp. ATCC 49961.</title>
        <authorList>
            <person name="Sant'Anna F.H."/>
            <person name="Baldani J.I."/>
            <person name="Zilli J.E."/>
            <person name="Reis V.M."/>
            <person name="Hartmann A."/>
            <person name="Cruz L."/>
            <person name="de Souza E.M."/>
            <person name="de Oliveira Pedrosa F."/>
            <person name="Passaglia L.M.P."/>
        </authorList>
    </citation>
    <scope>NUCLEOTIDE SEQUENCE [LARGE SCALE GENOMIC DNA]</scope>
    <source>
        <strain evidence="7 8">ATCC 49961</strain>
    </source>
</reference>
<dbReference type="AlphaFoldDB" id="A0A9W7NK54"/>